<reference evidence="9" key="1">
    <citation type="submission" date="2016-03" db="EMBL/GenBank/DDBJ databases">
        <authorList>
            <person name="Devillers H."/>
        </authorList>
    </citation>
    <scope>NUCLEOTIDE SEQUENCE [LARGE SCALE GENOMIC DNA]</scope>
</reference>
<dbReference type="InterPro" id="IPR026847">
    <property type="entry name" value="VPS13"/>
</dbReference>
<comment type="similarity">
    <text evidence="1 4">Belongs to the VPS13 family.</text>
</comment>
<dbReference type="GO" id="GO:0006869">
    <property type="term" value="P:lipid transport"/>
    <property type="evidence" value="ECO:0007669"/>
    <property type="project" value="UniProtKB-KW"/>
</dbReference>
<keyword evidence="3 4" id="KW-0445">Lipid transport</keyword>
<sequence length="3101" mass="350597">MLESLAAGLLNRVLGAYVENFDSTQLNVGIWSGDVKLRNLKLRKESLDALDLPIDVKYGYLGELTLAVPWKSLKNRPVKILIDGVHLLCGPRDEEGEDEKDDEERELRFKLRKLEEIEEISKAATTAIGDNQEQNETFTQSLLTKIVDNLQVSIKNIHVRYEDMEGIFGEEPYAVGLTLSEISAVSTNENWVPSFISMTTAITQKLLTLDSLAVYWNSNADSISSTDHDQLRLRMENSICSANNAVDHKFLLRPVSGCGRLTLNKAGSTEKQPHIDVKLLFEEFGLDISDVQYQDILNTASKIHWYKKTVKFRRQRPKCSVSDDPRAWFAYAARSIYQEIHGRNYKMSWDFIKWRRDKRIEYIGLWKKHLASEHNAKMSLNEEDEAELKELHKILSLEDIKLFRAMASKQFRTESREAKLSGSEQGETNKNAGWFSSWWSGGSSNEEQQDKLELTDEQRKELYDAIEFDETKILSEAISLPRDRVVTSASCLLKKGSLRFINDSKSLKLGEVIFENCETDFYQRPDSMLATFRLREFKVEDGSPNTLYKHIVSVKNLQIQDEEGETSDQEPFFKVALEQNPLDNSADTKVELQLKSMTVFYHVHFVNEIIRLFDPPRKHLDTIGAIMNAAEATVGGWTAQSRMGVEAILEDHKTVNVEMDLQAPLIIIPLNPHVWDTPCAVIDAGHISLASDLVPKEKIKEMKAMSPEEYDKIAPQDIKRLMFDRFKLKLNDMQFLVGPDIRSTISKLNLSDRESNSVILDRMEMELDVDISILPRALTLPKIAIYGKLPLLKLSINDYQYKVLMKLIDNCLPQFGNFGTEHSGFEGNFLTDNEVSTSQSQFARESQMLQEQLDGLKKMTPTELNQRIFQLKFDIELIHVWLHKCTDEGSMGTTPLVNLVGKNFELDLGKKAKNFELDLALHSLDIEDFIEDTQVNETGWIVQSTHAHSGDDSDLFKISLVRSQRIVTHKGFLIAVADQDVMMSMTELKFTLNPKTILTLINFAITTFTDPNGPEMPVDALKHNAPDTEDAPQKINFHLSMDNVIVLLSDESTDIATLELSAAEIALFLLPESMNLKASLGGIDLTNEIHKGLPKTSPLRKLITISDNELVELTYETFDPAKNSNNFSSSFDYRTGSMVINVVDDALNRLLNYAAKFQRMKGLFDHARELAYDQAGNIESVNNMKLNINVKAPVIIFPKLIDPGKETYDSITFYLGQLYVQNTFKESDNVLINTISSGIKSGTISSIFHMENNLLQELHIIQDLAMHFDITHKPANGDDGGSFDVKGYFEPLSARLTDLQLQYMYVLSQNLPKALQIDQSDLVVAEDAAVDVSALMFPKGESELSEASSRPQESSNDRKISLSMEFAAPNTSLTLYSETKGCKSVDECAMTRLTFHDFGMVLKTNDDMELNAEIHTFSFTVEDIRKEKENEFTELIPKTSGDNNQFMATVVERKLGSSSVFNISVTVDTPRLILALDYLFALKAFFDPTLSVKPPAKINSEEGQLKENDSISGEGSLKIHYSLNVVDGSIILLSDPSDKNTEAIVFSAGQLMIADQNIMSANANNLGMFLCRMGSFDENRIRLLDDFSSSIAVDTRDSNAEKFLTSVHISVEPIVMRLSLRDIRLALAIFDKAMKLAKSHGLASEPTSEETDFKTKYGSFSKDFKRTLSKYAPSIVSSASFLSSRNKTRRNEEAILTAEKLNADVEGLRMVLIGDVHELPIIDMNVRPFNISANNWSNDVELLSTIELYANIFNYSRSSWEPLVEAFPISFHVSRGSDTNAALVFDVVSSKIASLSLSSRTIALLSQIPSSIYDHQDLTVRGAEKPYKIVNDTGMTLNVWIASEDESQRNQLTILESMECLPWEFEDWRRVRENLDTDSTMNMLGVEVADKKYESSLRIDVTAEGEDVYTLRPPKNGIHTRLACELTLGDDNVKTVTIRSTIVLQNSTSNILEFKMAGEETIQELNPGESRSIPAEKAYETEVILRPKGNFEWPSRSIRWRQLLNRPQTVTCRNKSQDNLFHFEIDAQYDHNEPLARVYPHMKVIISSPLILENLLPYDMSYRLLWKESKPTGFTRKDQSELHQLAKGQKVLIHSVTLDDFLLLEIHPDEEDISISEQCLINTPYRSELQPESRLSLRYKTGQKLFLNAHYKNVEGSRAKIVSIYSPYVILNGTNRDLQIEGDNNNITLAKVLLTEDGNRFSKPTMFSFNRDKSNRNRASVRFNDSDWSIRTSFDAIGQAVDLTMSIPNKNLESNIGITVTEGEGRYAFSKLIHIQPRYIIRNELDADIEVSEFGSTNVFIVQTNISYPLYKMRSISNKHLILKYLGSNSAWSAPFMIKDIGSTYVKVLTRGKGHQLLKLDIVLEGATIFINIGHADGSWPYSIRNFSDHEFIFYQRDPRTFDNDDDYELYDDLADMDYEPLFYKVPPRSVMPYAWDYPAARQKKLILVARKRKREVQLAEIGNLKPMRLPVTAQNEQRAIVDLNVVADGPTQALVISNYNPEFSLYKLRSAQNTSTSLSTERGDQFEVQEEDRNVHTKIIFAFEGVGISLINTKLQELCYITLNNLELRYNESDLYQTVSCKLKWIQIDNQLFTGIFPNILYPTAIQKTSKELDYHPVLSGSVSKVKDDTHGVLYFKHATLLLQELTIQLDEDFLMALIDFSKIPGASWLHEAEDSLCDSYAMLVRPVELQRQNDIYFEMFHLQPTMLHLSFVRTEDLNPEDEKVGPQNALLFFVNVLTMALGNINDAPIKLNSLYMDNVKVPLPMLMSAIQTHYGQQFFYQIHKVLGSADFLGNPVGLFNNISSGVWDIFYEPYQGYMLNDRPQELGISIAKGGLSFVKKSVFGLSDSFAKFTGSVAKGLSVATQDREFQERRRLEQRKARGNQGFNGFGTGATSFVNGITSGLRGMAVDPFTGASQDGMPGFFKGLGKGIVGLPTKTAVGVLDLASNFSEGIRNTTTVLDGSLATRVRLPRYVGFDQIIKPFNERESQGQFWLKTANGGELINDKYLAHVVLPGKQLAVIVSMSHVIEIRLSSLEIMWKVKYSDVKAMTLERAGLVITLRNASSDLFVPISDSHEKRFLYKNLSIAVNEYNKYCQVEL</sequence>
<evidence type="ECO:0000256" key="4">
    <source>
        <dbReference type="PIRNR" id="PIRNR037235"/>
    </source>
</evidence>
<dbReference type="Proteomes" id="UP000191024">
    <property type="component" value="Chromosome F"/>
</dbReference>
<evidence type="ECO:0000256" key="1">
    <source>
        <dbReference type="ARBA" id="ARBA00006545"/>
    </source>
</evidence>
<evidence type="ECO:0000256" key="3">
    <source>
        <dbReference type="ARBA" id="ARBA00023055"/>
    </source>
</evidence>
<dbReference type="GO" id="GO:0005794">
    <property type="term" value="C:Golgi apparatus"/>
    <property type="evidence" value="ECO:0007669"/>
    <property type="project" value="UniProtKB-UniRule"/>
</dbReference>
<dbReference type="STRING" id="1230905.A0A1G4JXX6"/>
<feature type="domain" description="Vacuolar protein sorting-associated protein 13 VPS13 adaptor binding" evidence="6">
    <location>
        <begin position="1867"/>
        <end position="2443"/>
    </location>
</feature>
<dbReference type="PANTHER" id="PTHR16166">
    <property type="entry name" value="VACUOLAR PROTEIN SORTING-ASSOCIATED PROTEIN VPS13"/>
    <property type="match status" value="1"/>
</dbReference>
<name>A0A1G4JXX6_9SACH</name>
<dbReference type="InterPro" id="IPR056748">
    <property type="entry name" value="VPS13-like_C"/>
</dbReference>
<dbReference type="GO" id="GO:0007005">
    <property type="term" value="P:mitochondrion organization"/>
    <property type="evidence" value="ECO:0007669"/>
    <property type="project" value="TreeGrafter"/>
</dbReference>
<dbReference type="EMBL" id="LT598467">
    <property type="protein sequence ID" value="SCU96025.1"/>
    <property type="molecule type" value="Genomic_DNA"/>
</dbReference>
<dbReference type="InterPro" id="IPR009543">
    <property type="entry name" value="VPS13_VAB"/>
</dbReference>
<evidence type="ECO:0000256" key="2">
    <source>
        <dbReference type="ARBA" id="ARBA00022448"/>
    </source>
</evidence>
<feature type="domain" description="Intermembrane lipid transfer protein VPS13-like C-terminal" evidence="7">
    <location>
        <begin position="2970"/>
        <end position="3075"/>
    </location>
</feature>
<gene>
    <name evidence="8" type="ORF">LAMI_0F04874G</name>
</gene>
<dbReference type="Pfam" id="PF12624">
    <property type="entry name" value="VPS13_N"/>
    <property type="match status" value="1"/>
</dbReference>
<dbReference type="Pfam" id="PF25036">
    <property type="entry name" value="VPS13_VAB"/>
    <property type="match status" value="1"/>
</dbReference>
<keyword evidence="2 4" id="KW-0813">Transport</keyword>
<dbReference type="GO" id="GO:0006623">
    <property type="term" value="P:protein targeting to vacuole"/>
    <property type="evidence" value="ECO:0007669"/>
    <property type="project" value="TreeGrafter"/>
</dbReference>
<dbReference type="GO" id="GO:0045053">
    <property type="term" value="P:protein retention in Golgi apparatus"/>
    <property type="evidence" value="ECO:0007669"/>
    <property type="project" value="UniProtKB-UniRule"/>
</dbReference>
<organism evidence="8 9">
    <name type="scientific">Lachancea mirantina</name>
    <dbReference type="NCBI Taxonomy" id="1230905"/>
    <lineage>
        <taxon>Eukaryota</taxon>
        <taxon>Fungi</taxon>
        <taxon>Dikarya</taxon>
        <taxon>Ascomycota</taxon>
        <taxon>Saccharomycotina</taxon>
        <taxon>Saccharomycetes</taxon>
        <taxon>Saccharomycetales</taxon>
        <taxon>Saccharomycetaceae</taxon>
        <taxon>Lachancea</taxon>
    </lineage>
</organism>
<comment type="function">
    <text evidence="4">Mediates the transfer of lipids between membranes at organelle contact sites. May play a role in mitochondrial lipid homeostasis.</text>
</comment>
<dbReference type="InterPro" id="IPR017148">
    <property type="entry name" value="VPS13_fungi"/>
</dbReference>
<evidence type="ECO:0000259" key="5">
    <source>
        <dbReference type="Pfam" id="PF12624"/>
    </source>
</evidence>
<protein>
    <recommendedName>
        <fullName evidence="4">Vacuolar protein sorting-associated protein</fullName>
    </recommendedName>
</protein>
<proteinExistence type="inferred from homology"/>
<dbReference type="InterPro" id="IPR026854">
    <property type="entry name" value="VPS13_N"/>
</dbReference>
<evidence type="ECO:0000313" key="8">
    <source>
        <dbReference type="EMBL" id="SCU96025.1"/>
    </source>
</evidence>
<evidence type="ECO:0000259" key="6">
    <source>
        <dbReference type="Pfam" id="PF25036"/>
    </source>
</evidence>
<dbReference type="OrthoDB" id="428159at2759"/>
<accession>A0A1G4JXX6</accession>
<dbReference type="GO" id="GO:0045324">
    <property type="term" value="P:late endosome to vacuole transport"/>
    <property type="evidence" value="ECO:0007669"/>
    <property type="project" value="UniProtKB-UniRule"/>
</dbReference>
<dbReference type="PANTHER" id="PTHR16166:SF93">
    <property type="entry name" value="INTERMEMBRANE LIPID TRANSFER PROTEIN VPS13"/>
    <property type="match status" value="1"/>
</dbReference>
<evidence type="ECO:0000259" key="7">
    <source>
        <dbReference type="Pfam" id="PF25037"/>
    </source>
</evidence>
<evidence type="ECO:0000313" key="9">
    <source>
        <dbReference type="Proteomes" id="UP000191024"/>
    </source>
</evidence>
<keyword evidence="4" id="KW-0333">Golgi apparatus</keyword>
<keyword evidence="9" id="KW-1185">Reference proteome</keyword>
<dbReference type="PIRSF" id="PIRSF037235">
    <property type="entry name" value="VPS13_fungi"/>
    <property type="match status" value="1"/>
</dbReference>
<dbReference type="Pfam" id="PF25037">
    <property type="entry name" value="VPS13_C"/>
    <property type="match status" value="1"/>
</dbReference>
<feature type="domain" description="Chorein N-terminal" evidence="5">
    <location>
        <begin position="1"/>
        <end position="1229"/>
    </location>
</feature>